<evidence type="ECO:0000313" key="1">
    <source>
        <dbReference type="EMBL" id="PJE96842.1"/>
    </source>
</evidence>
<organism evidence="1 2">
    <name type="scientific">Streptomyces carminius</name>
    <dbReference type="NCBI Taxonomy" id="2665496"/>
    <lineage>
        <taxon>Bacteria</taxon>
        <taxon>Bacillati</taxon>
        <taxon>Actinomycetota</taxon>
        <taxon>Actinomycetes</taxon>
        <taxon>Kitasatosporales</taxon>
        <taxon>Streptomycetaceae</taxon>
        <taxon>Streptomyces</taxon>
    </lineage>
</organism>
<gene>
    <name evidence="1" type="ORF">CUT44_16005</name>
</gene>
<proteinExistence type="predicted"/>
<dbReference type="Proteomes" id="UP000230407">
    <property type="component" value="Unassembled WGS sequence"/>
</dbReference>
<reference evidence="1 2" key="1">
    <citation type="submission" date="2017-11" db="EMBL/GenBank/DDBJ databases">
        <title>Streptomyces carmine sp. nov., a novel actinomycete isolated from Sophora alopecuroides in Xinjiang, China.</title>
        <authorList>
            <person name="Wang Y."/>
            <person name="Luo X."/>
            <person name="Wan C."/>
            <person name="Zhang L."/>
        </authorList>
    </citation>
    <scope>NUCLEOTIDE SEQUENCE [LARGE SCALE GENOMIC DNA]</scope>
    <source>
        <strain evidence="1 2">TRM SA0054</strain>
    </source>
</reference>
<comment type="caution">
    <text evidence="1">The sequence shown here is derived from an EMBL/GenBank/DDBJ whole genome shotgun (WGS) entry which is preliminary data.</text>
</comment>
<dbReference type="EMBL" id="PGGW01000056">
    <property type="protein sequence ID" value="PJE96842.1"/>
    <property type="molecule type" value="Genomic_DNA"/>
</dbReference>
<name>A0A2M8LY13_9ACTN</name>
<evidence type="ECO:0000313" key="2">
    <source>
        <dbReference type="Proteomes" id="UP000230407"/>
    </source>
</evidence>
<accession>A0A2M8LY13</accession>
<dbReference type="Gene3D" id="3.10.490.10">
    <property type="entry name" value="Gamma-glutamyl cyclotransferase-like"/>
    <property type="match status" value="1"/>
</dbReference>
<protein>
    <submittedName>
        <fullName evidence="1">Histone deacetylase</fullName>
    </submittedName>
</protein>
<keyword evidence="2" id="KW-1185">Reference proteome</keyword>
<dbReference type="AlphaFoldDB" id="A0A2M8LY13"/>
<sequence length="214" mass="22669">MDTRRVWYAAYGSNTHRERLMCYLAGGRPPGGARTYPGCRDPRPPERSLPVLLPGLLYFATSSPVWGGGGRAFHDPDGGGETPAYAHLLTAAQFRDIAAQEMYREPGAGPDPDPDPDPDLAGAVAHGRVRLGPGRYETLVCPGLLDGRPVLTFTAPWHRGEVAGNPPSAAYLRQLAAGLAAAHGWSAVRAAEYLATRPGAAGHWTPEEVAALVA</sequence>